<keyword evidence="2 7" id="KW-0378">Hydrolase</keyword>
<feature type="chain" id="PRO_5035436731" description="Glycoside hydrolase family 5 domain-containing protein" evidence="8">
    <location>
        <begin position="24"/>
        <end position="528"/>
    </location>
</feature>
<evidence type="ECO:0000256" key="6">
    <source>
        <dbReference type="ARBA" id="ARBA00023326"/>
    </source>
</evidence>
<keyword evidence="6" id="KW-0624">Polysaccharide degradation</keyword>
<keyword evidence="4" id="KW-0119">Carbohydrate metabolism</keyword>
<name>A0A8K1C7Z7_PYTOL</name>
<dbReference type="InterPro" id="IPR017853">
    <property type="entry name" value="GH"/>
</dbReference>
<dbReference type="OrthoDB" id="442731at2759"/>
<comment type="caution">
    <text evidence="10">The sequence shown here is derived from an EMBL/GenBank/DDBJ whole genome shotgun (WGS) entry which is preliminary data.</text>
</comment>
<dbReference type="PANTHER" id="PTHR35923:SF2">
    <property type="entry name" value="ENDOGLUCANASE"/>
    <property type="match status" value="1"/>
</dbReference>
<feature type="domain" description="Glycoside hydrolase family 5" evidence="9">
    <location>
        <begin position="88"/>
        <end position="444"/>
    </location>
</feature>
<evidence type="ECO:0000313" key="11">
    <source>
        <dbReference type="Proteomes" id="UP000794436"/>
    </source>
</evidence>
<dbReference type="EMBL" id="SPLM01000112">
    <property type="protein sequence ID" value="TMW58135.1"/>
    <property type="molecule type" value="Genomic_DNA"/>
</dbReference>
<protein>
    <recommendedName>
        <fullName evidence="9">Glycoside hydrolase family 5 domain-containing protein</fullName>
    </recommendedName>
</protein>
<evidence type="ECO:0000256" key="4">
    <source>
        <dbReference type="ARBA" id="ARBA00023277"/>
    </source>
</evidence>
<keyword evidence="3" id="KW-0136">Cellulose degradation</keyword>
<feature type="signal peptide" evidence="8">
    <location>
        <begin position="1"/>
        <end position="23"/>
    </location>
</feature>
<accession>A0A8K1C7Z7</accession>
<evidence type="ECO:0000313" key="10">
    <source>
        <dbReference type="EMBL" id="TMW58135.1"/>
    </source>
</evidence>
<gene>
    <name evidence="10" type="ORF">Poli38472_011723</name>
</gene>
<keyword evidence="8" id="KW-0732">Signal</keyword>
<evidence type="ECO:0000256" key="8">
    <source>
        <dbReference type="SAM" id="SignalP"/>
    </source>
</evidence>
<dbReference type="Pfam" id="PF00150">
    <property type="entry name" value="Cellulase"/>
    <property type="match status" value="1"/>
</dbReference>
<dbReference type="Gene3D" id="3.20.20.80">
    <property type="entry name" value="Glycosidases"/>
    <property type="match status" value="1"/>
</dbReference>
<evidence type="ECO:0000256" key="2">
    <source>
        <dbReference type="ARBA" id="ARBA00022801"/>
    </source>
</evidence>
<evidence type="ECO:0000256" key="3">
    <source>
        <dbReference type="ARBA" id="ARBA00023001"/>
    </source>
</evidence>
<evidence type="ECO:0000256" key="5">
    <source>
        <dbReference type="ARBA" id="ARBA00023295"/>
    </source>
</evidence>
<dbReference type="Proteomes" id="UP000794436">
    <property type="component" value="Unassembled WGS sequence"/>
</dbReference>
<evidence type="ECO:0000259" key="9">
    <source>
        <dbReference type="Pfam" id="PF00150"/>
    </source>
</evidence>
<sequence length="528" mass="58470">MWMRRMALAVFAAMAASTPNADAKNECRHPNYIARDGKILAVDPKNPTVETEITIKGVAWTGMEKDSMIPDGLGGTTESNDKGIENTKVATLLEFLTNNTFNSVRLPLNAMYMNSDSFPQLGYIHGCENRELTVWDDPNNVKYLDLVGRVVEALSENKITVLLDIHLIDVASEDEYWYTPPFTNVTESATYKAVSHLASTLCNSSFWNIIGVDLKDAMTQVQWNGKDEDAEEQNDWKNAAEALANRVVDLCPQWLVFVGGAASPTDAQRFSVGEDYAPSDHWSGGNLKNATARPIKMAVENKLVYAPQAHSHGRFPQNYFYTADSNCSKKALDTFELEGDGTNDECVDFIEGNKTRSKIGCAPQGFGCLNYKHLEKTELVANYKKVLDEALSEVVTQKKIPVVFGALSGVYDAKAQPHQTAILDLLLEYAAKNTRGGYFWALNPDTEHYLEDSIDGKSGLFGRTHYGLFKPTSWQQPHEDLLEVLNKIPSSTIPCYGGEKSSAETLPRLGPFWTLIVIPALSALWTLA</sequence>
<dbReference type="AlphaFoldDB" id="A0A8K1C7Z7"/>
<evidence type="ECO:0000256" key="7">
    <source>
        <dbReference type="RuleBase" id="RU361153"/>
    </source>
</evidence>
<dbReference type="GO" id="GO:0004553">
    <property type="term" value="F:hydrolase activity, hydrolyzing O-glycosyl compounds"/>
    <property type="evidence" value="ECO:0007669"/>
    <property type="project" value="InterPro"/>
</dbReference>
<dbReference type="GO" id="GO:0030245">
    <property type="term" value="P:cellulose catabolic process"/>
    <property type="evidence" value="ECO:0007669"/>
    <property type="project" value="UniProtKB-KW"/>
</dbReference>
<evidence type="ECO:0000256" key="1">
    <source>
        <dbReference type="ARBA" id="ARBA00005641"/>
    </source>
</evidence>
<dbReference type="InterPro" id="IPR001547">
    <property type="entry name" value="Glyco_hydro_5"/>
</dbReference>
<keyword evidence="11" id="KW-1185">Reference proteome</keyword>
<dbReference type="SUPFAM" id="SSF51445">
    <property type="entry name" value="(Trans)glycosidases"/>
    <property type="match status" value="1"/>
</dbReference>
<organism evidence="10 11">
    <name type="scientific">Pythium oligandrum</name>
    <name type="common">Mycoparasitic fungus</name>
    <dbReference type="NCBI Taxonomy" id="41045"/>
    <lineage>
        <taxon>Eukaryota</taxon>
        <taxon>Sar</taxon>
        <taxon>Stramenopiles</taxon>
        <taxon>Oomycota</taxon>
        <taxon>Peronosporomycetes</taxon>
        <taxon>Pythiales</taxon>
        <taxon>Pythiaceae</taxon>
        <taxon>Pythium</taxon>
    </lineage>
</organism>
<comment type="similarity">
    <text evidence="1 7">Belongs to the glycosyl hydrolase 5 (cellulase A) family.</text>
</comment>
<reference evidence="10" key="1">
    <citation type="submission" date="2019-03" db="EMBL/GenBank/DDBJ databases">
        <title>Long read genome sequence of the mycoparasitic Pythium oligandrum ATCC 38472 isolated from sugarbeet rhizosphere.</title>
        <authorList>
            <person name="Gaulin E."/>
        </authorList>
    </citation>
    <scope>NUCLEOTIDE SEQUENCE</scope>
    <source>
        <strain evidence="10">ATCC 38472_TT</strain>
    </source>
</reference>
<dbReference type="PANTHER" id="PTHR35923">
    <property type="entry name" value="MAJOR EXTRACELLULAR ENDOGLUCANASE"/>
    <property type="match status" value="1"/>
</dbReference>
<proteinExistence type="inferred from homology"/>
<keyword evidence="5 7" id="KW-0326">Glycosidase</keyword>